<feature type="domain" description="HTH tetR-type" evidence="5">
    <location>
        <begin position="4"/>
        <end position="64"/>
    </location>
</feature>
<keyword evidence="3" id="KW-0804">Transcription</keyword>
<dbReference type="Pfam" id="PF00440">
    <property type="entry name" value="TetR_N"/>
    <property type="match status" value="1"/>
</dbReference>
<comment type="caution">
    <text evidence="6">The sequence shown here is derived from an EMBL/GenBank/DDBJ whole genome shotgun (WGS) entry which is preliminary data.</text>
</comment>
<evidence type="ECO:0000256" key="2">
    <source>
        <dbReference type="ARBA" id="ARBA00023125"/>
    </source>
</evidence>
<evidence type="ECO:0000313" key="7">
    <source>
        <dbReference type="Proteomes" id="UP000322499"/>
    </source>
</evidence>
<evidence type="ECO:0000259" key="5">
    <source>
        <dbReference type="PROSITE" id="PS50977"/>
    </source>
</evidence>
<dbReference type="Proteomes" id="UP000322499">
    <property type="component" value="Unassembled WGS sequence"/>
</dbReference>
<dbReference type="EMBL" id="VNHW01000001">
    <property type="protein sequence ID" value="TYP90502.1"/>
    <property type="molecule type" value="Genomic_DNA"/>
</dbReference>
<keyword evidence="7" id="KW-1185">Reference proteome</keyword>
<evidence type="ECO:0000256" key="1">
    <source>
        <dbReference type="ARBA" id="ARBA00023015"/>
    </source>
</evidence>
<dbReference type="PANTHER" id="PTHR30055:SF234">
    <property type="entry name" value="HTH-TYPE TRANSCRIPTIONAL REGULATOR BETI"/>
    <property type="match status" value="1"/>
</dbReference>
<evidence type="ECO:0000256" key="4">
    <source>
        <dbReference type="PROSITE-ProRule" id="PRU00335"/>
    </source>
</evidence>
<keyword evidence="2 4" id="KW-0238">DNA-binding</keyword>
<dbReference type="InterPro" id="IPR036271">
    <property type="entry name" value="Tet_transcr_reg_TetR-rel_C_sf"/>
</dbReference>
<proteinExistence type="predicted"/>
<evidence type="ECO:0000256" key="3">
    <source>
        <dbReference type="ARBA" id="ARBA00023163"/>
    </source>
</evidence>
<dbReference type="InterPro" id="IPR009057">
    <property type="entry name" value="Homeodomain-like_sf"/>
</dbReference>
<name>A0A5S5D6V9_9ACTN</name>
<evidence type="ECO:0000313" key="6">
    <source>
        <dbReference type="EMBL" id="TYP90502.1"/>
    </source>
</evidence>
<protein>
    <submittedName>
        <fullName evidence="6">TetR family transcriptional regulator</fullName>
    </submittedName>
</protein>
<keyword evidence="1" id="KW-0805">Transcription regulation</keyword>
<dbReference type="GO" id="GO:0000976">
    <property type="term" value="F:transcription cis-regulatory region binding"/>
    <property type="evidence" value="ECO:0007669"/>
    <property type="project" value="TreeGrafter"/>
</dbReference>
<sequence>MRAPARREQLLLVTAQLAVEQSFHAVSIEAVAQRAGVTRAVIYQHFDDLQALLEAVVDREMSQAQEQVTPTTPTDLGSGAASDILLRGLAAFLTAVRDHPRTWRLVLMPPEGAPELLGRRIARGRRTVLRQLAVAVEGGLSGSAVGDAELTAHLLSAISDEYARLVLTDPDRFSPERLLEHARWWLAQSSFGM</sequence>
<dbReference type="InterPro" id="IPR001647">
    <property type="entry name" value="HTH_TetR"/>
</dbReference>
<feature type="DNA-binding region" description="H-T-H motif" evidence="4">
    <location>
        <begin position="27"/>
        <end position="46"/>
    </location>
</feature>
<dbReference type="SUPFAM" id="SSF46689">
    <property type="entry name" value="Homeodomain-like"/>
    <property type="match status" value="1"/>
</dbReference>
<gene>
    <name evidence="6" type="ORF">BD833_101220</name>
</gene>
<dbReference type="Gene3D" id="1.10.357.10">
    <property type="entry name" value="Tetracycline Repressor, domain 2"/>
    <property type="match status" value="1"/>
</dbReference>
<dbReference type="InterPro" id="IPR050109">
    <property type="entry name" value="HTH-type_TetR-like_transc_reg"/>
</dbReference>
<dbReference type="GO" id="GO:0003700">
    <property type="term" value="F:DNA-binding transcription factor activity"/>
    <property type="evidence" value="ECO:0007669"/>
    <property type="project" value="TreeGrafter"/>
</dbReference>
<dbReference type="PANTHER" id="PTHR30055">
    <property type="entry name" value="HTH-TYPE TRANSCRIPTIONAL REGULATOR RUTR"/>
    <property type="match status" value="1"/>
</dbReference>
<dbReference type="AlphaFoldDB" id="A0A5S5D6V9"/>
<dbReference type="PRINTS" id="PR00455">
    <property type="entry name" value="HTHTETR"/>
</dbReference>
<accession>A0A5S5D6V9</accession>
<dbReference type="PROSITE" id="PS50977">
    <property type="entry name" value="HTH_TETR_2"/>
    <property type="match status" value="1"/>
</dbReference>
<reference evidence="6 7" key="1">
    <citation type="submission" date="2019-07" db="EMBL/GenBank/DDBJ databases">
        <title>Genomic Encyclopedia of Archaeal and Bacterial Type Strains, Phase II (KMG-II): from individual species to whole genera.</title>
        <authorList>
            <person name="Goeker M."/>
        </authorList>
    </citation>
    <scope>NUCLEOTIDE SEQUENCE [LARGE SCALE GENOMIC DNA]</scope>
    <source>
        <strain evidence="6 7">DSM 46842</strain>
    </source>
</reference>
<dbReference type="SUPFAM" id="SSF48498">
    <property type="entry name" value="Tetracyclin repressor-like, C-terminal domain"/>
    <property type="match status" value="1"/>
</dbReference>
<organism evidence="6 7">
    <name type="scientific">Blastococcus xanthinilyticus</name>
    <dbReference type="NCBI Taxonomy" id="1564164"/>
    <lineage>
        <taxon>Bacteria</taxon>
        <taxon>Bacillati</taxon>
        <taxon>Actinomycetota</taxon>
        <taxon>Actinomycetes</taxon>
        <taxon>Geodermatophilales</taxon>
        <taxon>Geodermatophilaceae</taxon>
        <taxon>Blastococcus</taxon>
    </lineage>
</organism>